<dbReference type="Gene3D" id="1.25.40.10">
    <property type="entry name" value="Tetratricopeptide repeat domain"/>
    <property type="match status" value="1"/>
</dbReference>
<feature type="transmembrane region" description="Helical" evidence="2">
    <location>
        <begin position="125"/>
        <end position="147"/>
    </location>
</feature>
<dbReference type="EMBL" id="JRLY01000015">
    <property type="protein sequence ID" value="KGO91788.1"/>
    <property type="molecule type" value="Genomic_DNA"/>
</dbReference>
<feature type="transmembrane region" description="Helical" evidence="2">
    <location>
        <begin position="154"/>
        <end position="176"/>
    </location>
</feature>
<comment type="caution">
    <text evidence="3">The sequence shown here is derived from an EMBL/GenBank/DDBJ whole genome shotgun (WGS) entry which is preliminary data.</text>
</comment>
<reference evidence="3 4" key="1">
    <citation type="submission" date="2013-09" db="EMBL/GenBank/DDBJ databases">
        <authorList>
            <person name="Zeng Z."/>
            <person name="Chen C."/>
        </authorList>
    </citation>
    <scope>NUCLEOTIDE SEQUENCE [LARGE SCALE GENOMIC DNA]</scope>
    <source>
        <strain evidence="3 4">WB 4.1-42</strain>
    </source>
</reference>
<dbReference type="eggNOG" id="COG0457">
    <property type="taxonomic scope" value="Bacteria"/>
</dbReference>
<proteinExistence type="predicted"/>
<dbReference type="PROSITE" id="PS50293">
    <property type="entry name" value="TPR_REGION"/>
    <property type="match status" value="1"/>
</dbReference>
<dbReference type="InterPro" id="IPR011990">
    <property type="entry name" value="TPR-like_helical_dom_sf"/>
</dbReference>
<dbReference type="STRING" id="1121898.GCA_000422725_03727"/>
<keyword evidence="1" id="KW-0802">TPR repeat</keyword>
<evidence type="ECO:0000256" key="1">
    <source>
        <dbReference type="PROSITE-ProRule" id="PRU00339"/>
    </source>
</evidence>
<protein>
    <submittedName>
        <fullName evidence="3">BatE protein</fullName>
    </submittedName>
</protein>
<accession>A0A0A2MJZ0</accession>
<evidence type="ECO:0000256" key="2">
    <source>
        <dbReference type="SAM" id="Phobius"/>
    </source>
</evidence>
<dbReference type="OrthoDB" id="9776208at2"/>
<feature type="repeat" description="TPR" evidence="1">
    <location>
        <begin position="50"/>
        <end position="83"/>
    </location>
</feature>
<keyword evidence="2" id="KW-0812">Transmembrane</keyword>
<evidence type="ECO:0000313" key="4">
    <source>
        <dbReference type="Proteomes" id="UP000030111"/>
    </source>
</evidence>
<keyword evidence="2" id="KW-0472">Membrane</keyword>
<dbReference type="Proteomes" id="UP000030111">
    <property type="component" value="Unassembled WGS sequence"/>
</dbReference>
<dbReference type="SUPFAM" id="SSF48452">
    <property type="entry name" value="TPR-like"/>
    <property type="match status" value="1"/>
</dbReference>
<dbReference type="PROSITE" id="PS50005">
    <property type="entry name" value="TPR"/>
    <property type="match status" value="1"/>
</dbReference>
<keyword evidence="2" id="KW-1133">Transmembrane helix</keyword>
<organism evidence="3 4">
    <name type="scientific">Flavobacterium subsaxonicum WB 4.1-42 = DSM 21790</name>
    <dbReference type="NCBI Taxonomy" id="1121898"/>
    <lineage>
        <taxon>Bacteria</taxon>
        <taxon>Pseudomonadati</taxon>
        <taxon>Bacteroidota</taxon>
        <taxon>Flavobacteriia</taxon>
        <taxon>Flavobacteriales</taxon>
        <taxon>Flavobacteriaceae</taxon>
        <taxon>Flavobacterium</taxon>
    </lineage>
</organism>
<dbReference type="InterPro" id="IPR019734">
    <property type="entry name" value="TPR_rpt"/>
</dbReference>
<gene>
    <name evidence="3" type="ORF">Q766_16255</name>
</gene>
<keyword evidence="4" id="KW-1185">Reference proteome</keyword>
<name>A0A0A2MJZ0_9FLAO</name>
<dbReference type="Gene3D" id="2.30.30.40">
    <property type="entry name" value="SH3 Domains"/>
    <property type="match status" value="1"/>
</dbReference>
<evidence type="ECO:0000313" key="3">
    <source>
        <dbReference type="EMBL" id="KGO91788.1"/>
    </source>
</evidence>
<dbReference type="Pfam" id="PF00515">
    <property type="entry name" value="TPR_1"/>
    <property type="match status" value="1"/>
</dbReference>
<dbReference type="RefSeq" id="WP_026989819.1">
    <property type="nucleotide sequence ID" value="NZ_AUGP01000002.1"/>
</dbReference>
<dbReference type="AlphaFoldDB" id="A0A0A2MJZ0"/>
<sequence>MKNLAYILLFLTQLLAAQSFDKGNALYRKGDFTGAAQEYEGILKQNKESAEVYFNLGNAYYKLNKIAPAIYNFEKALLLNPGNKDAEVNLAFAQKMVIDDIKATPKVGFGKLVNNLTGNYHYDTWAWVAVSFSTFFLLLFLGYYLAGTTLLKRIFFVGMFVALLGIVLSIVAAVYVKAQDSRQNPAIVYAEVVSVKGEPNAKSQDAFILHEGTKVNVTETVDNWKKIVLADDSVGWVEARAIKELK</sequence>
<dbReference type="SMART" id="SM00028">
    <property type="entry name" value="TPR"/>
    <property type="match status" value="2"/>
</dbReference>